<evidence type="ECO:0000313" key="1">
    <source>
        <dbReference type="EMBL" id="KAI5073032.1"/>
    </source>
</evidence>
<comment type="caution">
    <text evidence="1">The sequence shown here is derived from an EMBL/GenBank/DDBJ whole genome shotgun (WGS) entry which is preliminary data.</text>
</comment>
<name>A0A9D4UT47_ADICA</name>
<accession>A0A9D4UT47</accession>
<organism evidence="1 2">
    <name type="scientific">Adiantum capillus-veneris</name>
    <name type="common">Maidenhair fern</name>
    <dbReference type="NCBI Taxonomy" id="13818"/>
    <lineage>
        <taxon>Eukaryota</taxon>
        <taxon>Viridiplantae</taxon>
        <taxon>Streptophyta</taxon>
        <taxon>Embryophyta</taxon>
        <taxon>Tracheophyta</taxon>
        <taxon>Polypodiopsida</taxon>
        <taxon>Polypodiidae</taxon>
        <taxon>Polypodiales</taxon>
        <taxon>Pteridineae</taxon>
        <taxon>Pteridaceae</taxon>
        <taxon>Vittarioideae</taxon>
        <taxon>Adiantum</taxon>
    </lineage>
</organism>
<proteinExistence type="predicted"/>
<dbReference type="AlphaFoldDB" id="A0A9D4UT47"/>
<sequence>MGKAEIETGEAEIGRAWAWAETGEAEIGWGEQGLKLTSSTESENAREQSWAGFLLEMGSRALWPPLGLPPHPRETGDTVGR</sequence>
<evidence type="ECO:0000313" key="2">
    <source>
        <dbReference type="Proteomes" id="UP000886520"/>
    </source>
</evidence>
<protein>
    <submittedName>
        <fullName evidence="1">Uncharacterized protein</fullName>
    </submittedName>
</protein>
<gene>
    <name evidence="1" type="ORF">GOP47_0011045</name>
</gene>
<dbReference type="Proteomes" id="UP000886520">
    <property type="component" value="Chromosome 11"/>
</dbReference>
<reference evidence="1" key="1">
    <citation type="submission" date="2021-01" db="EMBL/GenBank/DDBJ databases">
        <title>Adiantum capillus-veneris genome.</title>
        <authorList>
            <person name="Fang Y."/>
            <person name="Liao Q."/>
        </authorList>
    </citation>
    <scope>NUCLEOTIDE SEQUENCE</scope>
    <source>
        <strain evidence="1">H3</strain>
        <tissue evidence="1">Leaf</tissue>
    </source>
</reference>
<keyword evidence="2" id="KW-1185">Reference proteome</keyword>
<dbReference type="EMBL" id="JABFUD020000011">
    <property type="protein sequence ID" value="KAI5073032.1"/>
    <property type="molecule type" value="Genomic_DNA"/>
</dbReference>